<dbReference type="Proteomes" id="UP000249396">
    <property type="component" value="Unassembled WGS sequence"/>
</dbReference>
<accession>A0A2W4S8E3</accession>
<evidence type="ECO:0000313" key="2">
    <source>
        <dbReference type="Proteomes" id="UP000249396"/>
    </source>
</evidence>
<evidence type="ECO:0000313" key="1">
    <source>
        <dbReference type="EMBL" id="PZN71890.1"/>
    </source>
</evidence>
<name>A0A2W4S8E3_9GAMM</name>
<comment type="caution">
    <text evidence="1">The sequence shown here is derived from an EMBL/GenBank/DDBJ whole genome shotgun (WGS) entry which is preliminary data.</text>
</comment>
<gene>
    <name evidence="1" type="ORF">DM484_25420</name>
</gene>
<dbReference type="EMBL" id="QJPH01000506">
    <property type="protein sequence ID" value="PZN71890.1"/>
    <property type="molecule type" value="Genomic_DNA"/>
</dbReference>
<sequence>MVFNHDKAIDLSTDFVENYVIRLANLSEIAACAQCTKNDHSVRHGGNEIGSLERLKRLKSEF</sequence>
<proteinExistence type="predicted"/>
<protein>
    <submittedName>
        <fullName evidence="1">Uncharacterized protein</fullName>
    </submittedName>
</protein>
<organism evidence="1 2">
    <name type="scientific">Candidatus Methylumidiphilus alinenensis</name>
    <dbReference type="NCBI Taxonomy" id="2202197"/>
    <lineage>
        <taxon>Bacteria</taxon>
        <taxon>Pseudomonadati</taxon>
        <taxon>Pseudomonadota</taxon>
        <taxon>Gammaproteobacteria</taxon>
        <taxon>Methylococcales</taxon>
        <taxon>Candidatus Methylumidiphilus</taxon>
    </lineage>
</organism>
<reference evidence="1 2" key="1">
    <citation type="journal article" date="2018" name="Aquat. Microb. Ecol.">
        <title>Gammaproteobacterial methanotrophs dominate.</title>
        <authorList>
            <person name="Rissanen A.J."/>
            <person name="Saarenheimo J."/>
            <person name="Tiirola M."/>
            <person name="Peura S."/>
            <person name="Aalto S.L."/>
            <person name="Karvinen A."/>
            <person name="Nykanen H."/>
        </authorList>
    </citation>
    <scope>NUCLEOTIDE SEQUENCE [LARGE SCALE GENOMIC DNA]</scope>
    <source>
        <strain evidence="1">AMbin10</strain>
    </source>
</reference>
<dbReference type="AlphaFoldDB" id="A0A2W4S8E3"/>